<dbReference type="InterPro" id="IPR007484">
    <property type="entry name" value="Peptidase_M28"/>
</dbReference>
<dbReference type="RefSeq" id="WP_141493115.1">
    <property type="nucleotide sequence ID" value="NZ_CP032485.1"/>
</dbReference>
<keyword evidence="7" id="KW-1185">Reference proteome</keyword>
<dbReference type="OrthoDB" id="9769665at2"/>
<dbReference type="SUPFAM" id="SSF53187">
    <property type="entry name" value="Zn-dependent exopeptidases"/>
    <property type="match status" value="1"/>
</dbReference>
<organism evidence="6 7">
    <name type="scientific">Neokomagataea tanensis</name>
    <dbReference type="NCBI Taxonomy" id="661191"/>
    <lineage>
        <taxon>Bacteria</taxon>
        <taxon>Pseudomonadati</taxon>
        <taxon>Pseudomonadota</taxon>
        <taxon>Alphaproteobacteria</taxon>
        <taxon>Acetobacterales</taxon>
        <taxon>Acetobacteraceae</taxon>
        <taxon>Neokomagataea</taxon>
    </lineage>
</organism>
<dbReference type="InterPro" id="IPR036757">
    <property type="entry name" value="TFR-like_dimer_dom_sf"/>
</dbReference>
<dbReference type="EMBL" id="CP032485">
    <property type="protein sequence ID" value="QDH25264.1"/>
    <property type="molecule type" value="Genomic_DNA"/>
</dbReference>
<keyword evidence="2" id="KW-0732">Signal</keyword>
<proteinExistence type="inferred from homology"/>
<evidence type="ECO:0000259" key="4">
    <source>
        <dbReference type="Pfam" id="PF04253"/>
    </source>
</evidence>
<evidence type="ECO:0000259" key="3">
    <source>
        <dbReference type="Pfam" id="PF02225"/>
    </source>
</evidence>
<feature type="domain" description="PA" evidence="3">
    <location>
        <begin position="170"/>
        <end position="255"/>
    </location>
</feature>
<reference evidence="6 7" key="1">
    <citation type="submission" date="2018-09" db="EMBL/GenBank/DDBJ databases">
        <title>The complete genome sequence of Neokomagataea tanensis NBRC 106556(T).</title>
        <authorList>
            <person name="Chua K.-O."/>
            <person name="See-Too W.-S."/>
            <person name="Hong K.-W."/>
            <person name="Yin W.-F."/>
            <person name="Chan K.-G."/>
        </authorList>
    </citation>
    <scope>NUCLEOTIDE SEQUENCE [LARGE SCALE GENOMIC DNA]</scope>
    <source>
        <strain evidence="7">AH13 \ NBRC 106556</strain>
    </source>
</reference>
<name>A0A4Y6V7A9_9PROT</name>
<dbReference type="CDD" id="cd02121">
    <property type="entry name" value="PA_GCPII_like"/>
    <property type="match status" value="1"/>
</dbReference>
<dbReference type="SUPFAM" id="SSF52025">
    <property type="entry name" value="PA domain"/>
    <property type="match status" value="1"/>
</dbReference>
<gene>
    <name evidence="6" type="ORF">D5366_08625</name>
</gene>
<dbReference type="InterPro" id="IPR046450">
    <property type="entry name" value="PA_dom_sf"/>
</dbReference>
<dbReference type="InterPro" id="IPR007365">
    <property type="entry name" value="TFR-like_dimer_dom"/>
</dbReference>
<sequence>MRKSFLYLENKYSRLNKRTIYAVLVTLSLWPSTNIFAQTKNNEPQSVYGFLSTHTQDILYREQQFDKNIDRNQIDKWLKQLTSAPNHLGSSHDLENAQFIAKCLKGWGFDVKIERFKALVSYPIEQKLELVEPNKQSIDLSEPPIPSDPTTSITQGTIPGTEAYSPDGDVTAPLVYVNQGVEADYENLARLNISVKNKIVIVRSTGSGRMFKPLLAEKYGAVGTIIYSDPIEDGYTKGDVYPTGAWRPARGVQRGTLIVKDALDPALGNALIHNKHPENLNGPVLALSYASAKPLLAALTGPIGPRNWQGGLPITYHVGGTDGTKVHIRTRSDWSWRTLYNVIGTMTGTEHPDQYVIRGVHHDAWVFGAWDPLANTSAMLAEAQAIGALHRKGWSPKRTIEFASWDGEELSLLGSRWHVEQNPDAVANQTVFYLNGDTTSRGYLSVGGSPAMSTLLNQVSSSIIDPETGVTLSKRLAAKQAYDAAQRQPLLATLESNTLLPPLQSGSDFSSFVHKLGVMSMHTRFGYDRDGDEESVPIYHSAYDTYAHYQRFGDPGMAYLQTLADLDGHLLLRVADADILPWHYTELATAMDSYVTSLEQENSHQTQAARQRTRLLALDAYRLEADPSRHLGNPTELLPGIENLDTSPLRKAIAQFRSVAAEYDILYSQLETVHAGERLDQVNHHLAVLEQHFIQRDGKKSRTLLYANSGSPFPEIQKAIHASDKNASILAVQDAATAVMAASDELKSANDALKAFTTK</sequence>
<protein>
    <submittedName>
        <fullName evidence="6">M28 family peptidase</fullName>
    </submittedName>
</protein>
<evidence type="ECO:0000256" key="1">
    <source>
        <dbReference type="ARBA" id="ARBA00005634"/>
    </source>
</evidence>
<dbReference type="InterPro" id="IPR039373">
    <property type="entry name" value="Peptidase_M28B"/>
</dbReference>
<dbReference type="FunFam" id="3.40.630.10:FF:000101">
    <property type="entry name" value="N-acetylated alpha-linked acidic dipeptidase like 1"/>
    <property type="match status" value="1"/>
</dbReference>
<dbReference type="Pfam" id="PF02225">
    <property type="entry name" value="PA"/>
    <property type="match status" value="1"/>
</dbReference>
<dbReference type="AlphaFoldDB" id="A0A4Y6V7A9"/>
<dbReference type="Gene3D" id="3.40.630.10">
    <property type="entry name" value="Zn peptidases"/>
    <property type="match status" value="1"/>
</dbReference>
<dbReference type="Pfam" id="PF04253">
    <property type="entry name" value="TFR_dimer"/>
    <property type="match status" value="1"/>
</dbReference>
<comment type="similarity">
    <text evidence="1">Belongs to the peptidase M28 family. M28B subfamily.</text>
</comment>
<dbReference type="PANTHER" id="PTHR10404:SF46">
    <property type="entry name" value="VACUOLAR PROTEIN SORTING-ASSOCIATED PROTEIN 70"/>
    <property type="match status" value="1"/>
</dbReference>
<evidence type="ECO:0000313" key="7">
    <source>
        <dbReference type="Proteomes" id="UP000317214"/>
    </source>
</evidence>
<feature type="domain" description="Transferrin receptor-like dimerisation" evidence="4">
    <location>
        <begin position="644"/>
        <end position="747"/>
    </location>
</feature>
<dbReference type="Proteomes" id="UP000317214">
    <property type="component" value="Chromosome"/>
</dbReference>
<feature type="domain" description="Peptidase M28" evidence="5">
    <location>
        <begin position="341"/>
        <end position="550"/>
    </location>
</feature>
<evidence type="ECO:0000256" key="2">
    <source>
        <dbReference type="SAM" id="SignalP"/>
    </source>
</evidence>
<dbReference type="Gene3D" id="1.20.930.40">
    <property type="entry name" value="Transferrin receptor-like, dimerisation domain"/>
    <property type="match status" value="1"/>
</dbReference>
<feature type="chain" id="PRO_5021465179" evidence="2">
    <location>
        <begin position="38"/>
        <end position="759"/>
    </location>
</feature>
<feature type="signal peptide" evidence="2">
    <location>
        <begin position="1"/>
        <end position="37"/>
    </location>
</feature>
<evidence type="ECO:0000259" key="5">
    <source>
        <dbReference type="Pfam" id="PF04389"/>
    </source>
</evidence>
<dbReference type="SUPFAM" id="SSF47672">
    <property type="entry name" value="Transferrin receptor-like dimerisation domain"/>
    <property type="match status" value="1"/>
</dbReference>
<evidence type="ECO:0000313" key="6">
    <source>
        <dbReference type="EMBL" id="QDH25264.1"/>
    </source>
</evidence>
<dbReference type="Pfam" id="PF04389">
    <property type="entry name" value="Peptidase_M28"/>
    <property type="match status" value="1"/>
</dbReference>
<dbReference type="PANTHER" id="PTHR10404">
    <property type="entry name" value="N-ACETYLATED-ALPHA-LINKED ACIDIC DIPEPTIDASE"/>
    <property type="match status" value="1"/>
</dbReference>
<accession>A0A4Y6V7A9</accession>
<dbReference type="InterPro" id="IPR003137">
    <property type="entry name" value="PA_domain"/>
</dbReference>
<dbReference type="Gene3D" id="3.50.30.30">
    <property type="match status" value="1"/>
</dbReference>
<dbReference type="KEGG" id="ntn:D5366_08625"/>